<dbReference type="InterPro" id="IPR027941">
    <property type="entry name" value="PLAC9"/>
</dbReference>
<dbReference type="PANTHER" id="PTHR37355:SF1">
    <property type="entry name" value="PLACENTA-SPECIFIC PROTEIN 9"/>
    <property type="match status" value="1"/>
</dbReference>
<name>A0A8B9EJ79_ANSCY</name>
<keyword evidence="3" id="KW-1185">Reference proteome</keyword>
<keyword evidence="1" id="KW-0812">Transmembrane</keyword>
<evidence type="ECO:0000313" key="2">
    <source>
        <dbReference type="Ensembl" id="ENSACDP00005022391.1"/>
    </source>
</evidence>
<dbReference type="Ensembl" id="ENSACDT00005026806.1">
    <property type="protein sequence ID" value="ENSACDP00005022391.1"/>
    <property type="gene ID" value="ENSACDG00005016239.1"/>
</dbReference>
<dbReference type="PANTHER" id="PTHR37355">
    <property type="entry name" value="PLACENTA-SPECIFIC PROTEIN 9"/>
    <property type="match status" value="1"/>
</dbReference>
<protein>
    <submittedName>
        <fullName evidence="2">Uncharacterized protein</fullName>
    </submittedName>
</protein>
<feature type="transmembrane region" description="Helical" evidence="1">
    <location>
        <begin position="108"/>
        <end position="128"/>
    </location>
</feature>
<reference evidence="2" key="1">
    <citation type="submission" date="2025-08" db="UniProtKB">
        <authorList>
            <consortium name="Ensembl"/>
        </authorList>
    </citation>
    <scope>IDENTIFICATION</scope>
</reference>
<dbReference type="Pfam" id="PF15205">
    <property type="entry name" value="PLAC9"/>
    <property type="match status" value="1"/>
</dbReference>
<dbReference type="AlphaFoldDB" id="A0A8B9EJ79"/>
<sequence>MPNTTAEVRKISTVIKKPPVNLTVAVFPAAAEPVNVLPGTLGRGSWCHEHDTIHERLDIIEEKVIKTVEHLESEVKSLLNIISETASNIPIAPGTPLMDIFDEDSSRILCWFLVLLAVGCTDLGTMTVEKMEFLCPH</sequence>
<evidence type="ECO:0000256" key="1">
    <source>
        <dbReference type="SAM" id="Phobius"/>
    </source>
</evidence>
<reference evidence="2" key="2">
    <citation type="submission" date="2025-09" db="UniProtKB">
        <authorList>
            <consortium name="Ensembl"/>
        </authorList>
    </citation>
    <scope>IDENTIFICATION</scope>
</reference>
<accession>A0A8B9EJ79</accession>
<evidence type="ECO:0000313" key="3">
    <source>
        <dbReference type="Proteomes" id="UP000694521"/>
    </source>
</evidence>
<dbReference type="Proteomes" id="UP000694521">
    <property type="component" value="Unplaced"/>
</dbReference>
<keyword evidence="1" id="KW-0472">Membrane</keyword>
<proteinExistence type="predicted"/>
<organism evidence="2 3">
    <name type="scientific">Anser cygnoides</name>
    <name type="common">Swan goose</name>
    <dbReference type="NCBI Taxonomy" id="8845"/>
    <lineage>
        <taxon>Eukaryota</taxon>
        <taxon>Metazoa</taxon>
        <taxon>Chordata</taxon>
        <taxon>Craniata</taxon>
        <taxon>Vertebrata</taxon>
        <taxon>Euteleostomi</taxon>
        <taxon>Archelosauria</taxon>
        <taxon>Archosauria</taxon>
        <taxon>Dinosauria</taxon>
        <taxon>Saurischia</taxon>
        <taxon>Theropoda</taxon>
        <taxon>Coelurosauria</taxon>
        <taxon>Aves</taxon>
        <taxon>Neognathae</taxon>
        <taxon>Galloanserae</taxon>
        <taxon>Anseriformes</taxon>
        <taxon>Anatidae</taxon>
        <taxon>Anserinae</taxon>
        <taxon>Anser</taxon>
    </lineage>
</organism>
<keyword evidence="1" id="KW-1133">Transmembrane helix</keyword>